<comment type="similarity">
    <text evidence="1 4">Belongs to the type-B carboxylesterase/lipase family.</text>
</comment>
<keyword evidence="2" id="KW-0719">Serine esterase</keyword>
<dbReference type="AlphaFoldDB" id="A0A3P7J567"/>
<evidence type="ECO:0000313" key="6">
    <source>
        <dbReference type="EMBL" id="VDM80530.1"/>
    </source>
</evidence>
<keyword evidence="7" id="KW-1185">Reference proteome</keyword>
<dbReference type="SUPFAM" id="SSF53474">
    <property type="entry name" value="alpha/beta-Hydrolases"/>
    <property type="match status" value="1"/>
</dbReference>
<evidence type="ECO:0000256" key="1">
    <source>
        <dbReference type="ARBA" id="ARBA00005964"/>
    </source>
</evidence>
<dbReference type="Proteomes" id="UP000270094">
    <property type="component" value="Unassembled WGS sequence"/>
</dbReference>
<dbReference type="OrthoDB" id="6846267at2759"/>
<proteinExistence type="inferred from homology"/>
<dbReference type="GO" id="GO:0052689">
    <property type="term" value="F:carboxylic ester hydrolase activity"/>
    <property type="evidence" value="ECO:0007669"/>
    <property type="project" value="UniProtKB-KW"/>
</dbReference>
<evidence type="ECO:0000259" key="5">
    <source>
        <dbReference type="Pfam" id="PF00135"/>
    </source>
</evidence>
<dbReference type="PROSITE" id="PS00122">
    <property type="entry name" value="CARBOXYLESTERASE_B_1"/>
    <property type="match status" value="1"/>
</dbReference>
<dbReference type="Pfam" id="PF00135">
    <property type="entry name" value="COesterase"/>
    <property type="match status" value="1"/>
</dbReference>
<dbReference type="PANTHER" id="PTHR44590:SF4">
    <property type="entry name" value="CARBOXYLIC ESTER HYDROLASE"/>
    <property type="match status" value="1"/>
</dbReference>
<organism evidence="6 7">
    <name type="scientific">Strongylus vulgaris</name>
    <name type="common">Blood worm</name>
    <dbReference type="NCBI Taxonomy" id="40348"/>
    <lineage>
        <taxon>Eukaryota</taxon>
        <taxon>Metazoa</taxon>
        <taxon>Ecdysozoa</taxon>
        <taxon>Nematoda</taxon>
        <taxon>Chromadorea</taxon>
        <taxon>Rhabditida</taxon>
        <taxon>Rhabditina</taxon>
        <taxon>Rhabditomorpha</taxon>
        <taxon>Strongyloidea</taxon>
        <taxon>Strongylidae</taxon>
        <taxon>Strongylus</taxon>
    </lineage>
</organism>
<reference evidence="6 7" key="1">
    <citation type="submission" date="2018-11" db="EMBL/GenBank/DDBJ databases">
        <authorList>
            <consortium name="Pathogen Informatics"/>
        </authorList>
    </citation>
    <scope>NUCLEOTIDE SEQUENCE [LARGE SCALE GENOMIC DNA]</scope>
</reference>
<evidence type="ECO:0000256" key="2">
    <source>
        <dbReference type="ARBA" id="ARBA00022487"/>
    </source>
</evidence>
<evidence type="ECO:0000256" key="3">
    <source>
        <dbReference type="ARBA" id="ARBA00022801"/>
    </source>
</evidence>
<accession>A0A3P7J567</accession>
<gene>
    <name evidence="6" type="ORF">SVUK_LOCUS15528</name>
</gene>
<dbReference type="InterPro" id="IPR029058">
    <property type="entry name" value="AB_hydrolase_fold"/>
</dbReference>
<dbReference type="InterPro" id="IPR002018">
    <property type="entry name" value="CarbesteraseB"/>
</dbReference>
<keyword evidence="3 4" id="KW-0378">Hydrolase</keyword>
<dbReference type="InterPro" id="IPR019819">
    <property type="entry name" value="Carboxylesterase_B_CS"/>
</dbReference>
<evidence type="ECO:0000256" key="4">
    <source>
        <dbReference type="RuleBase" id="RU361235"/>
    </source>
</evidence>
<protein>
    <recommendedName>
        <fullName evidence="4">Carboxylic ester hydrolase</fullName>
        <ecNumber evidence="4">3.1.1.-</ecNumber>
    </recommendedName>
</protein>
<dbReference type="Gene3D" id="3.40.50.1820">
    <property type="entry name" value="alpha/beta hydrolase"/>
    <property type="match status" value="1"/>
</dbReference>
<dbReference type="EC" id="3.1.1.-" evidence="4"/>
<dbReference type="PANTHER" id="PTHR44590">
    <property type="entry name" value="CARBOXYLIC ESTER HYDROLASE-RELATED"/>
    <property type="match status" value="1"/>
</dbReference>
<feature type="domain" description="Carboxylesterase type B" evidence="5">
    <location>
        <begin position="47"/>
        <end position="319"/>
    </location>
</feature>
<dbReference type="EMBL" id="UYYB01108918">
    <property type="protein sequence ID" value="VDM80530.1"/>
    <property type="molecule type" value="Genomic_DNA"/>
</dbReference>
<dbReference type="PROSITE" id="PS00941">
    <property type="entry name" value="CARBOXYLESTERASE_B_2"/>
    <property type="match status" value="1"/>
</dbReference>
<dbReference type="InterPro" id="IPR019826">
    <property type="entry name" value="Carboxylesterase_B_AS"/>
</dbReference>
<name>A0A3P7J567_STRVU</name>
<sequence length="358" mass="39803">MFFTNNIKHLSLAFDKRVVLSNTLEHVPELMLSLSLLISLVVLSSTAPILELEPGKVQGFDYRTKNKETVEVFLNIPYASPPIGELRSFPQYTLCFTSYWRAKKPQPVAPWEDVRNGTVIGPECRQLETMEQTSEDCLTLNIIRPKRNASILFLLLQNQVTNLPILLWIHGGAYEVGSAKQFGYEGFVNMYATRGIIVISIQYRLGVYGFFSTGDQRIPGNLGLFDMAEALKFVHTNAKNFGGDASRITVWGHSAGSAATGQLILSPISRDYIAQSIEMSGSPYGSWAIGASVVLGCDANIKECMKQKTAKETDDAVKSIVGDLNIQLLEQDCVNKCSIYILWYDKERTQICEMGCSD</sequence>
<evidence type="ECO:0000313" key="7">
    <source>
        <dbReference type="Proteomes" id="UP000270094"/>
    </source>
</evidence>